<dbReference type="PANTHER" id="PTHR11638:SF189">
    <property type="entry name" value="CLP R DOMAIN-CONTAINING PROTEIN"/>
    <property type="match status" value="1"/>
</dbReference>
<keyword evidence="4" id="KW-1185">Reference proteome</keyword>
<gene>
    <name evidence="3" type="ORF">OLC1_LOCUS16095</name>
</gene>
<dbReference type="InterPro" id="IPR027417">
    <property type="entry name" value="P-loop_NTPase"/>
</dbReference>
<evidence type="ECO:0000313" key="3">
    <source>
        <dbReference type="EMBL" id="CAI9107902.1"/>
    </source>
</evidence>
<evidence type="ECO:0000313" key="4">
    <source>
        <dbReference type="Proteomes" id="UP001161247"/>
    </source>
</evidence>
<keyword evidence="1" id="KW-0547">Nucleotide-binding</keyword>
<evidence type="ECO:0000256" key="1">
    <source>
        <dbReference type="ARBA" id="ARBA00022741"/>
    </source>
</evidence>
<dbReference type="EMBL" id="OX459122">
    <property type="protein sequence ID" value="CAI9107902.1"/>
    <property type="molecule type" value="Genomic_DNA"/>
</dbReference>
<keyword evidence="2" id="KW-0067">ATP-binding</keyword>
<dbReference type="GO" id="GO:0005737">
    <property type="term" value="C:cytoplasm"/>
    <property type="evidence" value="ECO:0007669"/>
    <property type="project" value="TreeGrafter"/>
</dbReference>
<sequence>MLKFQKSLKRFSPFLGRLTAAATYPGMLEERINCIVDEVKRSNGEIILFIDERHKLIGQAANVLKPHLSQGGPQGASTLKDYRELIMKDIALKQRFEVVQVNEPSIDETFEILSGLKTEIRGLSLRFILI</sequence>
<reference evidence="3" key="1">
    <citation type="submission" date="2023-03" db="EMBL/GenBank/DDBJ databases">
        <authorList>
            <person name="Julca I."/>
        </authorList>
    </citation>
    <scope>NUCLEOTIDE SEQUENCE</scope>
</reference>
<dbReference type="PANTHER" id="PTHR11638">
    <property type="entry name" value="ATP-DEPENDENT CLP PROTEASE"/>
    <property type="match status" value="1"/>
</dbReference>
<proteinExistence type="predicted"/>
<dbReference type="Gene3D" id="3.40.50.300">
    <property type="entry name" value="P-loop containing nucleotide triphosphate hydrolases"/>
    <property type="match status" value="1"/>
</dbReference>
<dbReference type="GO" id="GO:0016887">
    <property type="term" value="F:ATP hydrolysis activity"/>
    <property type="evidence" value="ECO:0007669"/>
    <property type="project" value="TreeGrafter"/>
</dbReference>
<organism evidence="3 4">
    <name type="scientific">Oldenlandia corymbosa var. corymbosa</name>
    <dbReference type="NCBI Taxonomy" id="529605"/>
    <lineage>
        <taxon>Eukaryota</taxon>
        <taxon>Viridiplantae</taxon>
        <taxon>Streptophyta</taxon>
        <taxon>Embryophyta</taxon>
        <taxon>Tracheophyta</taxon>
        <taxon>Spermatophyta</taxon>
        <taxon>Magnoliopsida</taxon>
        <taxon>eudicotyledons</taxon>
        <taxon>Gunneridae</taxon>
        <taxon>Pentapetalae</taxon>
        <taxon>asterids</taxon>
        <taxon>lamiids</taxon>
        <taxon>Gentianales</taxon>
        <taxon>Rubiaceae</taxon>
        <taxon>Rubioideae</taxon>
        <taxon>Spermacoceae</taxon>
        <taxon>Hedyotis-Oldenlandia complex</taxon>
        <taxon>Oldenlandia</taxon>
    </lineage>
</organism>
<accession>A0AAV1DJ25</accession>
<dbReference type="AlphaFoldDB" id="A0AAV1DJ25"/>
<name>A0AAV1DJ25_OLDCO</name>
<evidence type="ECO:0000256" key="2">
    <source>
        <dbReference type="ARBA" id="ARBA00022840"/>
    </source>
</evidence>
<dbReference type="Proteomes" id="UP001161247">
    <property type="component" value="Chromosome 5"/>
</dbReference>
<dbReference type="SUPFAM" id="SSF52540">
    <property type="entry name" value="P-loop containing nucleoside triphosphate hydrolases"/>
    <property type="match status" value="1"/>
</dbReference>
<protein>
    <submittedName>
        <fullName evidence="3">OLC1v1007384C1</fullName>
    </submittedName>
</protein>
<dbReference type="GO" id="GO:0034605">
    <property type="term" value="P:cellular response to heat"/>
    <property type="evidence" value="ECO:0007669"/>
    <property type="project" value="TreeGrafter"/>
</dbReference>
<dbReference type="InterPro" id="IPR050130">
    <property type="entry name" value="ClpA_ClpB"/>
</dbReference>
<dbReference type="GO" id="GO:0005524">
    <property type="term" value="F:ATP binding"/>
    <property type="evidence" value="ECO:0007669"/>
    <property type="project" value="UniProtKB-KW"/>
</dbReference>